<evidence type="ECO:0000313" key="2">
    <source>
        <dbReference type="EMBL" id="MDO3656214.1"/>
    </source>
</evidence>
<protein>
    <recommendedName>
        <fullName evidence="1">DUF7684 domain-containing protein</fullName>
    </recommendedName>
</protein>
<dbReference type="InterPro" id="IPR056101">
    <property type="entry name" value="DUF7684"/>
</dbReference>
<accession>A0ABT8UT57</accession>
<evidence type="ECO:0000259" key="1">
    <source>
        <dbReference type="Pfam" id="PF24733"/>
    </source>
</evidence>
<organism evidence="2 3">
    <name type="scientific">Acinetobacter genomosp. 15BJ</name>
    <dbReference type="NCBI Taxonomy" id="106651"/>
    <lineage>
        <taxon>Bacteria</taxon>
        <taxon>Pseudomonadati</taxon>
        <taxon>Pseudomonadota</taxon>
        <taxon>Gammaproteobacteria</taxon>
        <taxon>Moraxellales</taxon>
        <taxon>Moraxellaceae</taxon>
        <taxon>Acinetobacter</taxon>
    </lineage>
</organism>
<proteinExistence type="predicted"/>
<comment type="caution">
    <text evidence="2">The sequence shown here is derived from an EMBL/GenBank/DDBJ whole genome shotgun (WGS) entry which is preliminary data.</text>
</comment>
<dbReference type="RefSeq" id="WP_032882241.1">
    <property type="nucleotide sequence ID" value="NZ_JAKZGC010000005.1"/>
</dbReference>
<gene>
    <name evidence="2" type="ORF">Q3V53_03175</name>
</gene>
<sequence length="127" mass="15204">MKKDCLYIRSCRIRANEEAHLMLPEQPYFIILVVNAEQILPEWRNWICEQIVYSKRCIQAMVTGHECSIWDDILDETYLGFYNYQPPVIHCFMTTWHENETLEDITEFAKFSMQLEDVSDLVIIHIE</sequence>
<reference evidence="2 3" key="1">
    <citation type="submission" date="2023-07" db="EMBL/GenBank/DDBJ databases">
        <title>A novel proteolytic Acinetobacter species.</title>
        <authorList>
            <person name="Nemec A."/>
            <person name="Radolfova-Krizova L."/>
        </authorList>
    </citation>
    <scope>NUCLEOTIDE SEQUENCE [LARGE SCALE GENOMIC DNA]</scope>
    <source>
        <strain evidence="2 3">NIPH 1865</strain>
    </source>
</reference>
<keyword evidence="3" id="KW-1185">Reference proteome</keyword>
<name>A0ABT8UT57_9GAMM</name>
<dbReference type="Pfam" id="PF24733">
    <property type="entry name" value="DUF7684"/>
    <property type="match status" value="1"/>
</dbReference>
<evidence type="ECO:0000313" key="3">
    <source>
        <dbReference type="Proteomes" id="UP001168902"/>
    </source>
</evidence>
<dbReference type="EMBL" id="JAUMJH010000006">
    <property type="protein sequence ID" value="MDO3656214.1"/>
    <property type="molecule type" value="Genomic_DNA"/>
</dbReference>
<feature type="domain" description="DUF7684" evidence="1">
    <location>
        <begin position="20"/>
        <end position="126"/>
    </location>
</feature>
<dbReference type="Proteomes" id="UP001168902">
    <property type="component" value="Unassembled WGS sequence"/>
</dbReference>